<feature type="transmembrane region" description="Helical" evidence="1">
    <location>
        <begin position="161"/>
        <end position="189"/>
    </location>
</feature>
<keyword evidence="1" id="KW-0472">Membrane</keyword>
<evidence type="ECO:0000313" key="2">
    <source>
        <dbReference type="EMBL" id="MCH7408760.1"/>
    </source>
</evidence>
<dbReference type="EMBL" id="JAKZGP010000008">
    <property type="protein sequence ID" value="MCH7408760.1"/>
    <property type="molecule type" value="Genomic_DNA"/>
</dbReference>
<dbReference type="Proteomes" id="UP001165489">
    <property type="component" value="Unassembled WGS sequence"/>
</dbReference>
<gene>
    <name evidence="2" type="ORF">MM239_05090</name>
</gene>
<feature type="transmembrane region" description="Helical" evidence="1">
    <location>
        <begin position="61"/>
        <end position="82"/>
    </location>
</feature>
<proteinExistence type="predicted"/>
<evidence type="ECO:0000313" key="3">
    <source>
        <dbReference type="Proteomes" id="UP001165489"/>
    </source>
</evidence>
<evidence type="ECO:0000256" key="1">
    <source>
        <dbReference type="SAM" id="Phobius"/>
    </source>
</evidence>
<keyword evidence="1" id="KW-0812">Transmembrane</keyword>
<comment type="caution">
    <text evidence="2">The sequence shown here is derived from an EMBL/GenBank/DDBJ whole genome shotgun (WGS) entry which is preliminary data.</text>
</comment>
<organism evidence="2 3">
    <name type="scientific">Belliella filtrata</name>
    <dbReference type="NCBI Taxonomy" id="2923435"/>
    <lineage>
        <taxon>Bacteria</taxon>
        <taxon>Pseudomonadati</taxon>
        <taxon>Bacteroidota</taxon>
        <taxon>Cytophagia</taxon>
        <taxon>Cytophagales</taxon>
        <taxon>Cyclobacteriaceae</taxon>
        <taxon>Belliella</taxon>
    </lineage>
</organism>
<name>A0ABS9UYE6_9BACT</name>
<protein>
    <submittedName>
        <fullName evidence="2">Uncharacterized protein</fullName>
    </submittedName>
</protein>
<dbReference type="RefSeq" id="WP_241347125.1">
    <property type="nucleotide sequence ID" value="NZ_JAKZGP010000008.1"/>
</dbReference>
<sequence>MENPEKALSEIRLMMERSSRFLSLSGISGILAGLYALIGAGLLYFWLQEISLESGHSTQGLIWRVMILAIVVLVLAVGTAGWMSRRRSRKNSLKFWAPASRKFMRALFLPVISGGVFALALVHVNQYNLIAAVTLIFYGLGLVSASHFTMNEIKHLGIGQLIIGLLAAFFPSFGLLLWALGFGVLHIVYGGLMYYRYER</sequence>
<feature type="transmembrane region" description="Helical" evidence="1">
    <location>
        <begin position="129"/>
        <end position="149"/>
    </location>
</feature>
<accession>A0ABS9UYE6</accession>
<feature type="transmembrane region" description="Helical" evidence="1">
    <location>
        <begin position="21"/>
        <end position="46"/>
    </location>
</feature>
<keyword evidence="3" id="KW-1185">Reference proteome</keyword>
<reference evidence="2" key="1">
    <citation type="submission" date="2022-03" db="EMBL/GenBank/DDBJ databases">
        <title>De novo assembled genomes of Belliella spp. (Cyclobacteriaceae) strains.</title>
        <authorList>
            <person name="Szabo A."/>
            <person name="Korponai K."/>
            <person name="Felfoldi T."/>
        </authorList>
    </citation>
    <scope>NUCLEOTIDE SEQUENCE</scope>
    <source>
        <strain evidence="2">DSM 111904</strain>
    </source>
</reference>
<feature type="transmembrane region" description="Helical" evidence="1">
    <location>
        <begin position="103"/>
        <end position="123"/>
    </location>
</feature>
<keyword evidence="1" id="KW-1133">Transmembrane helix</keyword>